<protein>
    <submittedName>
        <fullName evidence="4">Recombinase family protein</fullName>
    </submittedName>
</protein>
<dbReference type="SMART" id="SM00857">
    <property type="entry name" value="Resolvase"/>
    <property type="match status" value="1"/>
</dbReference>
<dbReference type="RefSeq" id="WP_094689029.1">
    <property type="nucleotide sequence ID" value="NZ_JAWLKE010000011.1"/>
</dbReference>
<evidence type="ECO:0000313" key="4">
    <source>
        <dbReference type="EMBL" id="MDV6233503.1"/>
    </source>
</evidence>
<evidence type="ECO:0000259" key="3">
    <source>
        <dbReference type="PROSITE" id="PS51736"/>
    </source>
</evidence>
<name>A0ABU4B4R7_9NOCA</name>
<reference evidence="4 5" key="1">
    <citation type="submission" date="2023-10" db="EMBL/GenBank/DDBJ databases">
        <title>Development of a sustainable strategy for remediation of hydrocarbon-contaminated territories based on the waste exchange concept.</title>
        <authorList>
            <person name="Krivoruchko A."/>
        </authorList>
    </citation>
    <scope>NUCLEOTIDE SEQUENCE [LARGE SCALE GENOMIC DNA]</scope>
    <source>
        <strain evidence="4 5">IEGM 1322</strain>
    </source>
</reference>
<evidence type="ECO:0000256" key="1">
    <source>
        <dbReference type="ARBA" id="ARBA00023125"/>
    </source>
</evidence>
<proteinExistence type="predicted"/>
<dbReference type="SUPFAM" id="SSF53041">
    <property type="entry name" value="Resolvase-like"/>
    <property type="match status" value="1"/>
</dbReference>
<comment type="caution">
    <text evidence="4">The sequence shown here is derived from an EMBL/GenBank/DDBJ whole genome shotgun (WGS) entry which is preliminary data.</text>
</comment>
<organism evidence="4 5">
    <name type="scientific">Rhodococcus cercidiphylli</name>
    <dbReference type="NCBI Taxonomy" id="489916"/>
    <lineage>
        <taxon>Bacteria</taxon>
        <taxon>Bacillati</taxon>
        <taxon>Actinomycetota</taxon>
        <taxon>Actinomycetes</taxon>
        <taxon>Mycobacteriales</taxon>
        <taxon>Nocardiaceae</taxon>
        <taxon>Rhodococcus</taxon>
    </lineage>
</organism>
<dbReference type="InterPro" id="IPR050639">
    <property type="entry name" value="SSR_resolvase"/>
</dbReference>
<dbReference type="Proteomes" id="UP001185899">
    <property type="component" value="Unassembled WGS sequence"/>
</dbReference>
<dbReference type="Gene3D" id="3.40.50.1390">
    <property type="entry name" value="Resolvase, N-terminal catalytic domain"/>
    <property type="match status" value="1"/>
</dbReference>
<accession>A0ABU4B4R7</accession>
<keyword evidence="5" id="KW-1185">Reference proteome</keyword>
<evidence type="ECO:0000313" key="5">
    <source>
        <dbReference type="Proteomes" id="UP001185899"/>
    </source>
</evidence>
<dbReference type="PROSITE" id="PS51736">
    <property type="entry name" value="RECOMBINASES_3"/>
    <property type="match status" value="1"/>
</dbReference>
<dbReference type="InterPro" id="IPR036162">
    <property type="entry name" value="Resolvase-like_N_sf"/>
</dbReference>
<gene>
    <name evidence="4" type="ORF">R3P95_23350</name>
</gene>
<keyword evidence="1" id="KW-0238">DNA-binding</keyword>
<dbReference type="CDD" id="cd03768">
    <property type="entry name" value="SR_ResInv"/>
    <property type="match status" value="1"/>
</dbReference>
<keyword evidence="2" id="KW-0233">DNA recombination</keyword>
<dbReference type="PANTHER" id="PTHR30461">
    <property type="entry name" value="DNA-INVERTASE FROM LAMBDOID PROPHAGE"/>
    <property type="match status" value="1"/>
</dbReference>
<evidence type="ECO:0000256" key="2">
    <source>
        <dbReference type="ARBA" id="ARBA00023172"/>
    </source>
</evidence>
<dbReference type="EMBL" id="JAWLKE010000011">
    <property type="protein sequence ID" value="MDV6233503.1"/>
    <property type="molecule type" value="Genomic_DNA"/>
</dbReference>
<sequence length="199" mass="21927">MKIGYARCSTARQDTSVQIGLLAKIGVERDRVYIDHAVSGRQAKRPGLENAINASREGDEFCVTKLDRLSRSAGDLHETVNRLAARGVALLIDGKVYDPADPMGKMFIGMLGLMAEFESDLIRARTRDAIAAAAAAGKMKGRPHTLTQEERAYLLQVYETRQFKIETLCKNTGLKRSALYSNLTLAREERDALAVARGE</sequence>
<feature type="domain" description="Resolvase/invertase-type recombinase catalytic" evidence="3">
    <location>
        <begin position="1"/>
        <end position="137"/>
    </location>
</feature>
<dbReference type="Pfam" id="PF00239">
    <property type="entry name" value="Resolvase"/>
    <property type="match status" value="1"/>
</dbReference>
<dbReference type="InterPro" id="IPR006119">
    <property type="entry name" value="Resolv_N"/>
</dbReference>
<dbReference type="PANTHER" id="PTHR30461:SF2">
    <property type="entry name" value="SERINE RECOMBINASE PINE-RELATED"/>
    <property type="match status" value="1"/>
</dbReference>